<dbReference type="GO" id="GO:0005634">
    <property type="term" value="C:nucleus"/>
    <property type="evidence" value="ECO:0007669"/>
    <property type="project" value="UniProtKB-SubCell"/>
</dbReference>
<keyword evidence="8" id="KW-0539">Nucleus</keyword>
<comment type="catalytic activity">
    <reaction evidence="9">
        <text>RNA(n) + ATP = RNA(n)-3'-adenine ribonucleotide + diphosphate</text>
        <dbReference type="Rhea" id="RHEA:11332"/>
        <dbReference type="Rhea" id="RHEA-COMP:14527"/>
        <dbReference type="Rhea" id="RHEA-COMP:17347"/>
        <dbReference type="ChEBI" id="CHEBI:30616"/>
        <dbReference type="ChEBI" id="CHEBI:33019"/>
        <dbReference type="ChEBI" id="CHEBI:140395"/>
        <dbReference type="ChEBI" id="CHEBI:173115"/>
        <dbReference type="EC" id="2.7.7.19"/>
    </reaction>
</comment>
<proteinExistence type="inferred from homology"/>
<keyword evidence="4" id="KW-0507">mRNA processing</keyword>
<evidence type="ECO:0000256" key="5">
    <source>
        <dbReference type="ARBA" id="ARBA00022679"/>
    </source>
</evidence>
<evidence type="ECO:0000256" key="1">
    <source>
        <dbReference type="ARBA" id="ARBA00004123"/>
    </source>
</evidence>
<reference evidence="12 13" key="1">
    <citation type="submission" date="2024-10" db="EMBL/GenBank/DDBJ databases">
        <authorList>
            <person name="Kim D."/>
        </authorList>
    </citation>
    <scope>NUCLEOTIDE SEQUENCE [LARGE SCALE GENOMIC DNA]</scope>
    <source>
        <strain evidence="12">BH-2024</strain>
    </source>
</reference>
<feature type="domain" description="Poly(A) polymerase central" evidence="11">
    <location>
        <begin position="483"/>
        <end position="607"/>
    </location>
</feature>
<comment type="similarity">
    <text evidence="2">Belongs to the poly(A) polymerase family.</text>
</comment>
<keyword evidence="7" id="KW-0067">ATP-binding</keyword>
<evidence type="ECO:0000313" key="12">
    <source>
        <dbReference type="EMBL" id="KAL3070429.1"/>
    </source>
</evidence>
<dbReference type="EC" id="2.7.7.19" evidence="3"/>
<dbReference type="PANTHER" id="PTHR10682">
    <property type="entry name" value="POLY A POLYMERASE"/>
    <property type="match status" value="1"/>
</dbReference>
<dbReference type="GO" id="GO:0005524">
    <property type="term" value="F:ATP binding"/>
    <property type="evidence" value="ECO:0007669"/>
    <property type="project" value="UniProtKB-KW"/>
</dbReference>
<evidence type="ECO:0000256" key="2">
    <source>
        <dbReference type="ARBA" id="ARBA00010912"/>
    </source>
</evidence>
<evidence type="ECO:0000256" key="10">
    <source>
        <dbReference type="SAM" id="Phobius"/>
    </source>
</evidence>
<keyword evidence="13" id="KW-1185">Reference proteome</keyword>
<dbReference type="AlphaFoldDB" id="A0ABD2HQZ7"/>
<keyword evidence="10" id="KW-0472">Membrane</keyword>
<dbReference type="InterPro" id="IPR007012">
    <property type="entry name" value="PolA_pol_cen_dom"/>
</dbReference>
<dbReference type="SUPFAM" id="SSF81631">
    <property type="entry name" value="PAP/OAS1 substrate-binding domain"/>
    <property type="match status" value="1"/>
</dbReference>
<evidence type="ECO:0000256" key="6">
    <source>
        <dbReference type="ARBA" id="ARBA00022741"/>
    </source>
</evidence>
<organism evidence="12 13">
    <name type="scientific">Heterodera trifolii</name>
    <dbReference type="NCBI Taxonomy" id="157864"/>
    <lineage>
        <taxon>Eukaryota</taxon>
        <taxon>Metazoa</taxon>
        <taxon>Ecdysozoa</taxon>
        <taxon>Nematoda</taxon>
        <taxon>Chromadorea</taxon>
        <taxon>Rhabditida</taxon>
        <taxon>Tylenchina</taxon>
        <taxon>Tylenchomorpha</taxon>
        <taxon>Tylenchoidea</taxon>
        <taxon>Heteroderidae</taxon>
        <taxon>Heteroderinae</taxon>
        <taxon>Heterodera</taxon>
    </lineage>
</organism>
<protein>
    <recommendedName>
        <fullName evidence="3">polynucleotide adenylyltransferase</fullName>
        <ecNumber evidence="3">2.7.7.19</ecNumber>
    </recommendedName>
</protein>
<sequence>MYTILRFPFLPYDGAQHILLDNSYLHYFKTTSEEYTEGLALKIAIYTHFYMLKWKTEQNKEILEQKRISGSENSLYTDINNKLQTIFIGSALKSLNIAAVCLLLREKYTLLSTLNGAEFKRQNPPWPSCETQEKAQQTVKDHFEEIAEWMLSDLFKSFHSRKRLIKYLKCEIAAKNNQYEIEKAWKKLVNLFGFARALLLCRTFRQEFGILSDQTDDQQPMFLWEDGPSDVSLFRALKICVSEVADEYNQKFDDIKLDALFQLELTQLAKFILCMDKHLKDKRKKDGDEMVAKLHMDKMANLLEGENGDEFGAFLVKNKEKCQKLLGSDGKARIEKLLSNHEFVTASDESLHKLLLNGSFLIGSELDGSDLDLICVVSNKINVNNFYGSDDETLFTILKKKLANAKVSCISGRIQLLRIDLESFEIDLSFVPVPEKYLEQNDGGDLLREKIIEEIKYESGIYSLAAYQSAHFQLSILPDKNAFANLLKIVKVWAKTRLIYSGIFGYFNGISCSIMASKICLLFPNAPLSYLLHQFFSIYSKWDWARVPIMLNELTPITKNQIVFRWPPLIGQNPMTIITPKFPEQNTTFNVNKFTLKTIVEEFALEVVQEGCKNREEVTKDGSKCTNRCCKGHLCNGTFALQAPPLGIMGTVFGILAAAFVVWF</sequence>
<keyword evidence="5" id="KW-0808">Transferase</keyword>
<dbReference type="EMBL" id="JBICBT010001381">
    <property type="protein sequence ID" value="KAL3070429.1"/>
    <property type="molecule type" value="Genomic_DNA"/>
</dbReference>
<keyword evidence="6" id="KW-0547">Nucleotide-binding</keyword>
<dbReference type="GO" id="GO:0006397">
    <property type="term" value="P:mRNA processing"/>
    <property type="evidence" value="ECO:0007669"/>
    <property type="project" value="UniProtKB-KW"/>
</dbReference>
<evidence type="ECO:0000313" key="13">
    <source>
        <dbReference type="Proteomes" id="UP001620626"/>
    </source>
</evidence>
<dbReference type="Gene3D" id="1.10.1410.10">
    <property type="match status" value="1"/>
</dbReference>
<dbReference type="Proteomes" id="UP001620626">
    <property type="component" value="Unassembled WGS sequence"/>
</dbReference>
<accession>A0ABD2HQZ7</accession>
<keyword evidence="10" id="KW-0812">Transmembrane</keyword>
<dbReference type="Pfam" id="PF04928">
    <property type="entry name" value="PAP_central"/>
    <property type="match status" value="1"/>
</dbReference>
<dbReference type="PANTHER" id="PTHR10682:SF10">
    <property type="entry name" value="POLYNUCLEOTIDE ADENYLYLTRANSFERASE"/>
    <property type="match status" value="1"/>
</dbReference>
<feature type="transmembrane region" description="Helical" evidence="10">
    <location>
        <begin position="643"/>
        <end position="663"/>
    </location>
</feature>
<evidence type="ECO:0000256" key="3">
    <source>
        <dbReference type="ARBA" id="ARBA00012388"/>
    </source>
</evidence>
<name>A0ABD2HQZ7_9BILA</name>
<dbReference type="SUPFAM" id="SSF81301">
    <property type="entry name" value="Nucleotidyltransferase"/>
    <property type="match status" value="1"/>
</dbReference>
<evidence type="ECO:0000259" key="11">
    <source>
        <dbReference type="Pfam" id="PF04928"/>
    </source>
</evidence>
<comment type="subcellular location">
    <subcellularLocation>
        <location evidence="1">Nucleus</location>
    </subcellularLocation>
</comment>
<comment type="caution">
    <text evidence="12">The sequence shown here is derived from an EMBL/GenBank/DDBJ whole genome shotgun (WGS) entry which is preliminary data.</text>
</comment>
<evidence type="ECO:0000256" key="8">
    <source>
        <dbReference type="ARBA" id="ARBA00023242"/>
    </source>
</evidence>
<evidence type="ECO:0000256" key="7">
    <source>
        <dbReference type="ARBA" id="ARBA00022840"/>
    </source>
</evidence>
<evidence type="ECO:0000256" key="9">
    <source>
        <dbReference type="ARBA" id="ARBA00048830"/>
    </source>
</evidence>
<evidence type="ECO:0000256" key="4">
    <source>
        <dbReference type="ARBA" id="ARBA00022664"/>
    </source>
</evidence>
<dbReference type="InterPro" id="IPR043519">
    <property type="entry name" value="NT_sf"/>
</dbReference>
<gene>
    <name evidence="12" type="ORF">niasHT_032219</name>
</gene>
<keyword evidence="10" id="KW-1133">Transmembrane helix</keyword>
<dbReference type="GO" id="GO:1990817">
    <property type="term" value="F:poly(A) RNA polymerase activity"/>
    <property type="evidence" value="ECO:0007669"/>
    <property type="project" value="UniProtKB-EC"/>
</dbReference>